<evidence type="ECO:0000313" key="5">
    <source>
        <dbReference type="EMBL" id="XDT72002.1"/>
    </source>
</evidence>
<evidence type="ECO:0000259" key="4">
    <source>
        <dbReference type="Pfam" id="PF00497"/>
    </source>
</evidence>
<keyword evidence="2 3" id="KW-0732">Signal</keyword>
<gene>
    <name evidence="5" type="ORF">AAIA72_14560</name>
</gene>
<dbReference type="PANTHER" id="PTHR35936:SF25">
    <property type="entry name" value="ABC TRANSPORTER SUBSTRATE-BINDING PROTEIN"/>
    <property type="match status" value="1"/>
</dbReference>
<dbReference type="InterPro" id="IPR001638">
    <property type="entry name" value="Solute-binding_3/MltF_N"/>
</dbReference>
<dbReference type="SUPFAM" id="SSF53850">
    <property type="entry name" value="Periplasmic binding protein-like II"/>
    <property type="match status" value="1"/>
</dbReference>
<proteinExistence type="inferred from homology"/>
<dbReference type="PANTHER" id="PTHR35936">
    <property type="entry name" value="MEMBRANE-BOUND LYTIC MUREIN TRANSGLYCOSYLASE F"/>
    <property type="match status" value="1"/>
</dbReference>
<comment type="similarity">
    <text evidence="1">Belongs to the bacterial solute-binding protein 3 family.</text>
</comment>
<protein>
    <submittedName>
        <fullName evidence="5">Transporter substrate-binding domain-containing protein</fullName>
    </submittedName>
</protein>
<feature type="chain" id="PRO_5044203072" evidence="3">
    <location>
        <begin position="23"/>
        <end position="266"/>
    </location>
</feature>
<dbReference type="Pfam" id="PF00497">
    <property type="entry name" value="SBP_bac_3"/>
    <property type="match status" value="1"/>
</dbReference>
<organism evidence="5">
    <name type="scientific">Thermohahella caldifontis</name>
    <dbReference type="NCBI Taxonomy" id="3142973"/>
    <lineage>
        <taxon>Bacteria</taxon>
        <taxon>Pseudomonadati</taxon>
        <taxon>Pseudomonadota</taxon>
        <taxon>Gammaproteobacteria</taxon>
        <taxon>Oceanospirillales</taxon>
        <taxon>Hahellaceae</taxon>
        <taxon>Thermohahella</taxon>
    </lineage>
</organism>
<evidence type="ECO:0000256" key="1">
    <source>
        <dbReference type="ARBA" id="ARBA00010333"/>
    </source>
</evidence>
<reference evidence="5" key="1">
    <citation type="submission" date="2024-05" db="EMBL/GenBank/DDBJ databases">
        <title>Genome sequencing of novel strain.</title>
        <authorList>
            <person name="Ganbat D."/>
            <person name="Ganbat S."/>
            <person name="Lee S.-J."/>
        </authorList>
    </citation>
    <scope>NUCLEOTIDE SEQUENCE</scope>
    <source>
        <strain evidence="5">SMD15-11</strain>
    </source>
</reference>
<evidence type="ECO:0000256" key="3">
    <source>
        <dbReference type="SAM" id="SignalP"/>
    </source>
</evidence>
<sequence length="266" mass="30188">MSHFRTLIALLFAALAALNGHAEEGRHVRIATGEWLPYVSQSLPQHGALAQLITEAFARAGYTVEYGYFPWSRGYELVKKGEWDATMPYYCSPERQKLFYCSEPLVQGEQVFFHLKGKAPPWETLADLKGVPIGATLGYYYGEEFEEAERNGTLSIKRIASDETNMKLLFMGRIRLFPQDKMVGYSVARRLFPASLDELTHDPRPLHTQALHLIFPRKGERGKKLLDIFNREFLALKANGTVQRYLQAMLDGEYERGITPVPPSGN</sequence>
<dbReference type="AlphaFoldDB" id="A0AB39UVQ9"/>
<feature type="signal peptide" evidence="3">
    <location>
        <begin position="1"/>
        <end position="22"/>
    </location>
</feature>
<dbReference type="KEGG" id="tcd:AAIA72_14560"/>
<evidence type="ECO:0000256" key="2">
    <source>
        <dbReference type="ARBA" id="ARBA00022729"/>
    </source>
</evidence>
<name>A0AB39UVQ9_9GAMM</name>
<feature type="domain" description="Solute-binding protein family 3/N-terminal" evidence="4">
    <location>
        <begin position="47"/>
        <end position="246"/>
    </location>
</feature>
<dbReference type="EMBL" id="CP154858">
    <property type="protein sequence ID" value="XDT72002.1"/>
    <property type="molecule type" value="Genomic_DNA"/>
</dbReference>
<accession>A0AB39UVQ9</accession>
<dbReference type="RefSeq" id="WP_369601023.1">
    <property type="nucleotide sequence ID" value="NZ_CP154858.1"/>
</dbReference>
<dbReference type="Gene3D" id="3.40.190.10">
    <property type="entry name" value="Periplasmic binding protein-like II"/>
    <property type="match status" value="2"/>
</dbReference>